<feature type="transmembrane region" description="Helical" evidence="6">
    <location>
        <begin position="418"/>
        <end position="441"/>
    </location>
</feature>
<feature type="transmembrane region" description="Helical" evidence="6">
    <location>
        <begin position="394"/>
        <end position="412"/>
    </location>
</feature>
<dbReference type="GO" id="GO:0005886">
    <property type="term" value="C:plasma membrane"/>
    <property type="evidence" value="ECO:0007669"/>
    <property type="project" value="UniProtKB-SubCell"/>
</dbReference>
<evidence type="ECO:0000256" key="4">
    <source>
        <dbReference type="ARBA" id="ARBA00022989"/>
    </source>
</evidence>
<evidence type="ECO:0000256" key="3">
    <source>
        <dbReference type="ARBA" id="ARBA00022692"/>
    </source>
</evidence>
<keyword evidence="4 6" id="KW-1133">Transmembrane helix</keyword>
<feature type="transmembrane region" description="Helical" evidence="6">
    <location>
        <begin position="28"/>
        <end position="45"/>
    </location>
</feature>
<dbReference type="PANTHER" id="PTHR30250:SF11">
    <property type="entry name" value="O-ANTIGEN TRANSPORTER-RELATED"/>
    <property type="match status" value="1"/>
</dbReference>
<feature type="transmembrane region" description="Helical" evidence="6">
    <location>
        <begin position="303"/>
        <end position="324"/>
    </location>
</feature>
<evidence type="ECO:0000313" key="8">
    <source>
        <dbReference type="Proteomes" id="UP000051739"/>
    </source>
</evidence>
<keyword evidence="8" id="KW-1185">Reference proteome</keyword>
<dbReference type="PANTHER" id="PTHR30250">
    <property type="entry name" value="PST FAMILY PREDICTED COLANIC ACID TRANSPORTER"/>
    <property type="match status" value="1"/>
</dbReference>
<name>A0A0R1VCN1_9LACO</name>
<feature type="transmembrane region" description="Helical" evidence="6">
    <location>
        <begin position="66"/>
        <end position="89"/>
    </location>
</feature>
<feature type="transmembrane region" description="Helical" evidence="6">
    <location>
        <begin position="363"/>
        <end position="382"/>
    </location>
</feature>
<evidence type="ECO:0000256" key="1">
    <source>
        <dbReference type="ARBA" id="ARBA00004651"/>
    </source>
</evidence>
<gene>
    <name evidence="7" type="ORF">FC60_GL001323</name>
</gene>
<keyword evidence="3 6" id="KW-0812">Transmembrane</keyword>
<feature type="transmembrane region" description="Helical" evidence="6">
    <location>
        <begin position="148"/>
        <end position="170"/>
    </location>
</feature>
<dbReference type="Pfam" id="PF01943">
    <property type="entry name" value="Polysacc_synt"/>
    <property type="match status" value="1"/>
</dbReference>
<evidence type="ECO:0000256" key="2">
    <source>
        <dbReference type="ARBA" id="ARBA00022475"/>
    </source>
</evidence>
<evidence type="ECO:0000256" key="6">
    <source>
        <dbReference type="SAM" id="Phobius"/>
    </source>
</evidence>
<protein>
    <submittedName>
        <fullName evidence="7">Polysaccharide biosynthesis protein</fullName>
    </submittedName>
</protein>
<feature type="transmembrane region" description="Helical" evidence="6">
    <location>
        <begin position="124"/>
        <end position="142"/>
    </location>
</feature>
<keyword evidence="2" id="KW-1003">Cell membrane</keyword>
<feature type="transmembrane region" description="Helical" evidence="6">
    <location>
        <begin position="336"/>
        <end position="357"/>
    </location>
</feature>
<comment type="subcellular location">
    <subcellularLocation>
        <location evidence="1">Cell membrane</location>
        <topology evidence="1">Multi-pass membrane protein</topology>
    </subcellularLocation>
</comment>
<feature type="transmembrane region" description="Helical" evidence="6">
    <location>
        <begin position="271"/>
        <end position="291"/>
    </location>
</feature>
<comment type="caution">
    <text evidence="7">The sequence shown here is derived from an EMBL/GenBank/DDBJ whole genome shotgun (WGS) entry which is preliminary data.</text>
</comment>
<feature type="transmembrane region" description="Helical" evidence="6">
    <location>
        <begin position="230"/>
        <end position="250"/>
    </location>
</feature>
<dbReference type="InterPro" id="IPR050833">
    <property type="entry name" value="Poly_Biosynth_Transport"/>
</dbReference>
<dbReference type="AlphaFoldDB" id="A0A0R1VCN1"/>
<dbReference type="Proteomes" id="UP000051739">
    <property type="component" value="Unassembled WGS sequence"/>
</dbReference>
<dbReference type="PATRIC" id="fig|1423749.3.peg.1354"/>
<sequence length="457" mass="51920">MFTPLITTPYISRVLGAHYTGINEYTNSWVTFFYLIGQMGVILYGNREVAYHRNDKYKRSKTFWEIELLQTFTISISLLAYLIAVFIFSTTFKEYFLLQTLWIIATALDVSWFFMGMEDFKKTVIRNTFVKIITITFIFIVVKSSADLWKYILLLGLAQVLGNLTLWPYLKKMIIRIPFRDIHPFHHFYPAFLLFVPTITTQIYLVVNRLMLGHMATPADLGNFTYADRLVKLILALATATGSVMLPNVAQKFANHDYKGVRDSLYKSFDFVTAISIPMMFGLMAIAVKFAPWFLGSQYVDTGLIMVIEAPIIVLIAWSTVTGNQYLMPIDRVKEYTASVTAGAVVNVIANLFLIYAYKANGAAMATVISELTVTGFQLWCIRTTISRRKLFSGFWKYLLCGLVMFSAVYGLNQILPMNIFTLALEIATGALVYVGSVWIIRAPIVKMAIELMGRKS</sequence>
<accession>A0A0R1VCN1</accession>
<evidence type="ECO:0000313" key="7">
    <source>
        <dbReference type="EMBL" id="KRM03239.1"/>
    </source>
</evidence>
<reference evidence="7 8" key="1">
    <citation type="journal article" date="2015" name="Genome Announc.">
        <title>Expanding the biotechnology potential of lactobacilli through comparative genomics of 213 strains and associated genera.</title>
        <authorList>
            <person name="Sun Z."/>
            <person name="Harris H.M."/>
            <person name="McCann A."/>
            <person name="Guo C."/>
            <person name="Argimon S."/>
            <person name="Zhang W."/>
            <person name="Yang X."/>
            <person name="Jeffery I.B."/>
            <person name="Cooney J.C."/>
            <person name="Kagawa T.F."/>
            <person name="Liu W."/>
            <person name="Song Y."/>
            <person name="Salvetti E."/>
            <person name="Wrobel A."/>
            <person name="Rasinkangas P."/>
            <person name="Parkhill J."/>
            <person name="Rea M.C."/>
            <person name="O'Sullivan O."/>
            <person name="Ritari J."/>
            <person name="Douillard F.P."/>
            <person name="Paul Ross R."/>
            <person name="Yang R."/>
            <person name="Briner A.E."/>
            <person name="Felis G.E."/>
            <person name="de Vos W.M."/>
            <person name="Barrangou R."/>
            <person name="Klaenhammer T.R."/>
            <person name="Caufield P.W."/>
            <person name="Cui Y."/>
            <person name="Zhang H."/>
            <person name="O'Toole P.W."/>
        </authorList>
    </citation>
    <scope>NUCLEOTIDE SEQUENCE [LARGE SCALE GENOMIC DNA]</scope>
    <source>
        <strain evidence="7 8">DSM 16045</strain>
    </source>
</reference>
<dbReference type="InterPro" id="IPR002797">
    <property type="entry name" value="Polysacc_synth"/>
</dbReference>
<organism evidence="7 8">
    <name type="scientific">Limosilactobacillus gastricus DSM 16045</name>
    <dbReference type="NCBI Taxonomy" id="1423749"/>
    <lineage>
        <taxon>Bacteria</taxon>
        <taxon>Bacillati</taxon>
        <taxon>Bacillota</taxon>
        <taxon>Bacilli</taxon>
        <taxon>Lactobacillales</taxon>
        <taxon>Lactobacillaceae</taxon>
        <taxon>Limosilactobacillus</taxon>
    </lineage>
</organism>
<dbReference type="EMBL" id="AZFN01000004">
    <property type="protein sequence ID" value="KRM03239.1"/>
    <property type="molecule type" value="Genomic_DNA"/>
</dbReference>
<keyword evidence="5 6" id="KW-0472">Membrane</keyword>
<feature type="transmembrane region" description="Helical" evidence="6">
    <location>
        <begin position="191"/>
        <end position="210"/>
    </location>
</feature>
<proteinExistence type="predicted"/>
<dbReference type="CDD" id="cd13128">
    <property type="entry name" value="MATE_Wzx_like"/>
    <property type="match status" value="1"/>
</dbReference>
<evidence type="ECO:0000256" key="5">
    <source>
        <dbReference type="ARBA" id="ARBA00023136"/>
    </source>
</evidence>
<feature type="transmembrane region" description="Helical" evidence="6">
    <location>
        <begin position="95"/>
        <end position="115"/>
    </location>
</feature>